<dbReference type="InterPro" id="IPR024442">
    <property type="entry name" value="Transposase_Zn_ribbon"/>
</dbReference>
<evidence type="ECO:0000259" key="1">
    <source>
        <dbReference type="SMART" id="SM01126"/>
    </source>
</evidence>
<protein>
    <submittedName>
        <fullName evidence="2">IS1595 family transposase</fullName>
    </submittedName>
</protein>
<dbReference type="NCBIfam" id="NF033547">
    <property type="entry name" value="transpos_IS1595"/>
    <property type="match status" value="1"/>
</dbReference>
<dbReference type="AlphaFoldDB" id="A0A2U2BX24"/>
<comment type="caution">
    <text evidence="2">The sequence shown here is derived from an EMBL/GenBank/DDBJ whole genome shotgun (WGS) entry which is preliminary data.</text>
</comment>
<sequence length="308" mass="35336">MSVLSRPEFHEEEAAYEYVEARLWPNGPVCPRCGETERVGKLKGKTTRIGVHKCYKCRKPFTVKVRTIFEASHVPMHLWLQAIYLICGSKKGFSANQLHRTLGVTLKTAWFMSHRIREAMRSGDLDPFGGNGGAVEVDETFIGRDRMKKAERVGYQHKHKVLTLVDRDSGRACSIVVDKLRMTVIADILDANVSREAHFMTDEAGWYTTLGWNFAEHGTVNHGRDEYVNPADRTIHTNTIEGFFSVFKRGMRGVYQHCSKRHLQRYMAEYDFRYSNRAALGVNDEERADNLLHGVIGRRLTYAQPVRR</sequence>
<feature type="domain" description="ISXO2-like transposase" evidence="1">
    <location>
        <begin position="127"/>
        <end position="275"/>
    </location>
</feature>
<dbReference type="InterPro" id="IPR024445">
    <property type="entry name" value="Tnp_ISXO2-like"/>
</dbReference>
<proteinExistence type="predicted"/>
<dbReference type="PANTHER" id="PTHR47163:SF2">
    <property type="entry name" value="SI:DKEY-17M8.2"/>
    <property type="match status" value="1"/>
</dbReference>
<dbReference type="Pfam" id="PF12760">
    <property type="entry name" value="Zn_ribbon_IS1595"/>
    <property type="match status" value="1"/>
</dbReference>
<evidence type="ECO:0000313" key="2">
    <source>
        <dbReference type="EMBL" id="PWE18571.1"/>
    </source>
</evidence>
<reference evidence="3" key="1">
    <citation type="submission" date="2018-05" db="EMBL/GenBank/DDBJ databases">
        <authorList>
            <person name="Liu B.-T."/>
        </authorList>
    </citation>
    <scope>NUCLEOTIDE SEQUENCE [LARGE SCALE GENOMIC DNA]</scope>
    <source>
        <strain evidence="3">WD6-1</strain>
    </source>
</reference>
<dbReference type="SMART" id="SM01126">
    <property type="entry name" value="DDE_Tnp_IS1595"/>
    <property type="match status" value="1"/>
</dbReference>
<dbReference type="EMBL" id="QEXV01000001">
    <property type="protein sequence ID" value="PWE18571.1"/>
    <property type="molecule type" value="Genomic_DNA"/>
</dbReference>
<dbReference type="Pfam" id="PF12762">
    <property type="entry name" value="DDE_Tnp_IS1595"/>
    <property type="match status" value="1"/>
</dbReference>
<keyword evidence="3" id="KW-1185">Reference proteome</keyword>
<name>A0A2U2BX24_9PROT</name>
<evidence type="ECO:0000313" key="3">
    <source>
        <dbReference type="Proteomes" id="UP000245168"/>
    </source>
</evidence>
<dbReference type="RefSeq" id="WP_109251845.1">
    <property type="nucleotide sequence ID" value="NZ_QEXV01000001.1"/>
</dbReference>
<gene>
    <name evidence="2" type="ORF">DDZ18_02915</name>
</gene>
<dbReference type="OrthoDB" id="271821at2"/>
<dbReference type="PANTHER" id="PTHR47163">
    <property type="entry name" value="DDE_TNP_IS1595 DOMAIN-CONTAINING PROTEIN"/>
    <property type="match status" value="1"/>
</dbReference>
<dbReference type="Proteomes" id="UP000245168">
    <property type="component" value="Unassembled WGS sequence"/>
</dbReference>
<organism evidence="2 3">
    <name type="scientific">Marinicauda salina</name>
    <dbReference type="NCBI Taxonomy" id="2135793"/>
    <lineage>
        <taxon>Bacteria</taxon>
        <taxon>Pseudomonadati</taxon>
        <taxon>Pseudomonadota</taxon>
        <taxon>Alphaproteobacteria</taxon>
        <taxon>Maricaulales</taxon>
        <taxon>Maricaulaceae</taxon>
        <taxon>Marinicauda</taxon>
    </lineage>
</organism>
<accession>A0A2U2BX24</accession>
<dbReference type="InterPro" id="IPR053164">
    <property type="entry name" value="IS1016-like_transposase"/>
</dbReference>